<reference evidence="4" key="2">
    <citation type="journal article" date="2021" name="Microbiome">
        <title>Successional dynamics and alternative stable states in a saline activated sludge microbial community over 9 years.</title>
        <authorList>
            <person name="Wang Y."/>
            <person name="Ye J."/>
            <person name="Ju F."/>
            <person name="Liu L."/>
            <person name="Boyd J.A."/>
            <person name="Deng Y."/>
            <person name="Parks D.H."/>
            <person name="Jiang X."/>
            <person name="Yin X."/>
            <person name="Woodcroft B.J."/>
            <person name="Tyson G.W."/>
            <person name="Hugenholtz P."/>
            <person name="Polz M.F."/>
            <person name="Zhang T."/>
        </authorList>
    </citation>
    <scope>NUCLEOTIDE SEQUENCE</scope>
    <source>
        <strain evidence="4">HKST-UBA02</strain>
    </source>
</reference>
<protein>
    <submittedName>
        <fullName evidence="4">Response regulator</fullName>
    </submittedName>
</protein>
<dbReference type="Pfam" id="PF00072">
    <property type="entry name" value="Response_reg"/>
    <property type="match status" value="1"/>
</dbReference>
<reference evidence="4" key="1">
    <citation type="submission" date="2020-04" db="EMBL/GenBank/DDBJ databases">
        <authorList>
            <person name="Zhang T."/>
        </authorList>
    </citation>
    <scope>NUCLEOTIDE SEQUENCE</scope>
    <source>
        <strain evidence="4">HKST-UBA02</strain>
    </source>
</reference>
<dbReference type="AlphaFoldDB" id="A0A955RX28"/>
<dbReference type="PANTHER" id="PTHR44591:SF3">
    <property type="entry name" value="RESPONSE REGULATORY DOMAIN-CONTAINING PROTEIN"/>
    <property type="match status" value="1"/>
</dbReference>
<proteinExistence type="predicted"/>
<comment type="caution">
    <text evidence="4">The sequence shown here is derived from an EMBL/GenBank/DDBJ whole genome shotgun (WGS) entry which is preliminary data.</text>
</comment>
<dbReference type="Gene3D" id="3.40.50.2300">
    <property type="match status" value="1"/>
</dbReference>
<dbReference type="EMBL" id="JAGQKY010000111">
    <property type="protein sequence ID" value="MCA9397707.1"/>
    <property type="molecule type" value="Genomic_DNA"/>
</dbReference>
<dbReference type="SUPFAM" id="SSF52172">
    <property type="entry name" value="CheY-like"/>
    <property type="match status" value="1"/>
</dbReference>
<dbReference type="InterPro" id="IPR050595">
    <property type="entry name" value="Bact_response_regulator"/>
</dbReference>
<accession>A0A955RX28</accession>
<evidence type="ECO:0000313" key="4">
    <source>
        <dbReference type="EMBL" id="MCA9397707.1"/>
    </source>
</evidence>
<name>A0A955RX28_UNCKA</name>
<organism evidence="4 5">
    <name type="scientific">candidate division WWE3 bacterium</name>
    <dbReference type="NCBI Taxonomy" id="2053526"/>
    <lineage>
        <taxon>Bacteria</taxon>
        <taxon>Katanobacteria</taxon>
    </lineage>
</organism>
<feature type="domain" description="Response regulatory" evidence="3">
    <location>
        <begin position="9"/>
        <end position="123"/>
    </location>
</feature>
<evidence type="ECO:0000313" key="5">
    <source>
        <dbReference type="Proteomes" id="UP000699691"/>
    </source>
</evidence>
<dbReference type="PANTHER" id="PTHR44591">
    <property type="entry name" value="STRESS RESPONSE REGULATOR PROTEIN 1"/>
    <property type="match status" value="1"/>
</dbReference>
<feature type="modified residue" description="4-aspartylphosphate" evidence="2">
    <location>
        <position position="58"/>
    </location>
</feature>
<dbReference type="GO" id="GO:0000160">
    <property type="term" value="P:phosphorelay signal transduction system"/>
    <property type="evidence" value="ECO:0007669"/>
    <property type="project" value="InterPro"/>
</dbReference>
<dbReference type="SMART" id="SM00448">
    <property type="entry name" value="REC"/>
    <property type="match status" value="1"/>
</dbReference>
<evidence type="ECO:0000259" key="3">
    <source>
        <dbReference type="PROSITE" id="PS50110"/>
    </source>
</evidence>
<dbReference type="PROSITE" id="PS50110">
    <property type="entry name" value="RESPONSE_REGULATORY"/>
    <property type="match status" value="1"/>
</dbReference>
<dbReference type="InterPro" id="IPR001789">
    <property type="entry name" value="Sig_transdc_resp-reg_receiver"/>
</dbReference>
<dbReference type="InterPro" id="IPR011006">
    <property type="entry name" value="CheY-like_superfamily"/>
</dbReference>
<sequence length="127" mass="14312">MERTTTIARILIAEDEIALSKALETKLSEKGFDVEIASDGEIALQKVQDAHFDLIILDILMPKMNGLKFLEEMLELGIEVPVIVASNLSREDEITEARRLGVVEYFIKSETSLDTIIQMVEAHTRHD</sequence>
<keyword evidence="1 2" id="KW-0597">Phosphoprotein</keyword>
<evidence type="ECO:0000256" key="2">
    <source>
        <dbReference type="PROSITE-ProRule" id="PRU00169"/>
    </source>
</evidence>
<dbReference type="Proteomes" id="UP000699691">
    <property type="component" value="Unassembled WGS sequence"/>
</dbReference>
<gene>
    <name evidence="4" type="ORF">KC573_02660</name>
</gene>
<evidence type="ECO:0000256" key="1">
    <source>
        <dbReference type="ARBA" id="ARBA00022553"/>
    </source>
</evidence>
<dbReference type="CDD" id="cd00156">
    <property type="entry name" value="REC"/>
    <property type="match status" value="1"/>
</dbReference>